<feature type="compositionally biased region" description="Basic and acidic residues" evidence="2">
    <location>
        <begin position="28"/>
        <end position="46"/>
    </location>
</feature>
<dbReference type="Proteomes" id="UP000005627">
    <property type="component" value="Chromosome 3"/>
</dbReference>
<feature type="binding site" evidence="1">
    <location>
        <position position="179"/>
    </location>
    <ligand>
        <name>Zn(2+)</name>
        <dbReference type="ChEBI" id="CHEBI:29105"/>
    </ligand>
</feature>
<dbReference type="GeneID" id="11500620"/>
<dbReference type="Gene3D" id="1.20.140.30">
    <property type="entry name" value="MOB kinase activator"/>
    <property type="match status" value="1"/>
</dbReference>
<name>G8ZRZ3_TORDE</name>
<dbReference type="GO" id="GO:0071957">
    <property type="term" value="C:old mitotic spindle pole body"/>
    <property type="evidence" value="ECO:0007669"/>
    <property type="project" value="EnsemblFungi"/>
</dbReference>
<dbReference type="GO" id="GO:0007096">
    <property type="term" value="P:regulation of exit from mitosis"/>
    <property type="evidence" value="ECO:0007669"/>
    <property type="project" value="EnsemblFungi"/>
</dbReference>
<dbReference type="InterPro" id="IPR036703">
    <property type="entry name" value="MOB_kinase_act_sf"/>
</dbReference>
<feature type="compositionally biased region" description="Polar residues" evidence="2">
    <location>
        <begin position="18"/>
        <end position="27"/>
    </location>
</feature>
<evidence type="ECO:0000256" key="1">
    <source>
        <dbReference type="PIRSR" id="PIRSR605301-1"/>
    </source>
</evidence>
<dbReference type="HOGENOM" id="CLU_038321_4_2_1"/>
<dbReference type="STRING" id="1076872.G8ZRZ3"/>
<feature type="binding site" evidence="1">
    <location>
        <position position="174"/>
    </location>
    <ligand>
        <name>Zn(2+)</name>
        <dbReference type="ChEBI" id="CHEBI:29105"/>
    </ligand>
</feature>
<keyword evidence="1" id="KW-0862">Zinc</keyword>
<feature type="region of interest" description="Disordered" evidence="2">
    <location>
        <begin position="18"/>
        <end position="62"/>
    </location>
</feature>
<dbReference type="Pfam" id="PF03637">
    <property type="entry name" value="Mob1_phocein"/>
    <property type="match status" value="1"/>
</dbReference>
<dbReference type="GO" id="GO:0031097">
    <property type="term" value="C:medial cortex"/>
    <property type="evidence" value="ECO:0007669"/>
    <property type="project" value="EnsemblFungi"/>
</dbReference>
<dbReference type="GO" id="GO:0034973">
    <property type="term" value="C:Sid2-Mob1 complex"/>
    <property type="evidence" value="ECO:0007669"/>
    <property type="project" value="EnsemblFungi"/>
</dbReference>
<evidence type="ECO:0000313" key="4">
    <source>
        <dbReference type="Proteomes" id="UP000005627"/>
    </source>
</evidence>
<proteinExistence type="predicted"/>
<gene>
    <name evidence="3" type="primary">TDEL0C03960</name>
    <name evidence="3" type="ORF">TDEL_0C03960</name>
</gene>
<protein>
    <submittedName>
        <fullName evidence="3">Uncharacterized protein</fullName>
    </submittedName>
</protein>
<dbReference type="PANTHER" id="PTHR22599">
    <property type="entry name" value="MPS ONE BINDER KINASE ACTIVATOR-LIKE MOB"/>
    <property type="match status" value="1"/>
</dbReference>
<dbReference type="eggNOG" id="KOG0440">
    <property type="taxonomic scope" value="Eukaryota"/>
</dbReference>
<dbReference type="SUPFAM" id="SSF101152">
    <property type="entry name" value="Mob1/phocein"/>
    <property type="match status" value="1"/>
</dbReference>
<feature type="binding site" evidence="1">
    <location>
        <position position="261"/>
    </location>
    <ligand>
        <name>Zn(2+)</name>
        <dbReference type="ChEBI" id="CHEBI:29105"/>
    </ligand>
</feature>
<dbReference type="RefSeq" id="XP_003680496.1">
    <property type="nucleotide sequence ID" value="XM_003680448.1"/>
</dbReference>
<dbReference type="InterPro" id="IPR005301">
    <property type="entry name" value="MOB_kinase_act_fam"/>
</dbReference>
<organism evidence="3 4">
    <name type="scientific">Torulaspora delbrueckii</name>
    <name type="common">Yeast</name>
    <name type="synonym">Candida colliculosa</name>
    <dbReference type="NCBI Taxonomy" id="4950"/>
    <lineage>
        <taxon>Eukaryota</taxon>
        <taxon>Fungi</taxon>
        <taxon>Dikarya</taxon>
        <taxon>Ascomycota</taxon>
        <taxon>Saccharomycotina</taxon>
        <taxon>Saccharomycetes</taxon>
        <taxon>Saccharomycetales</taxon>
        <taxon>Saccharomycetaceae</taxon>
        <taxon>Torulaspora</taxon>
    </lineage>
</organism>
<dbReference type="GO" id="GO:0005935">
    <property type="term" value="C:cellular bud neck"/>
    <property type="evidence" value="ECO:0007669"/>
    <property type="project" value="EnsemblFungi"/>
</dbReference>
<keyword evidence="4" id="KW-1185">Reference proteome</keyword>
<keyword evidence="1" id="KW-0479">Metal-binding</keyword>
<evidence type="ECO:0000256" key="2">
    <source>
        <dbReference type="SAM" id="MobiDB-lite"/>
    </source>
</evidence>
<sequence length="309" mass="35795">MSFLQNFHLSPGQTIRSTRGFRWNTNANKDDDSIKGSPKRSRDDRAGLFPAQPNPHGLDTQLWTTPTRDAQPFSENELPLPLQQQQTLRENGVVTDFNYTPSHQKPFLQPTAGTTVSSHQDLKQIVEMTLGSEGVLNQAVKLPRGEDENEWMAVHCVDFYNQINMLYGTITEFCSPQSCPRMIATNEYEYLWSFQKGQAPVAVSAPKYVECLMRWCQDQFDDESVFPAKMSGQFPPKFIERYVVQMLRRLFRVYAHIYCHHFNEVLELNLQTVLNTSFRHFCLFSQEFELLRPADFGPLVELVMELRDR</sequence>
<dbReference type="EMBL" id="HE616744">
    <property type="protein sequence ID" value="CCE91285.1"/>
    <property type="molecule type" value="Genomic_DNA"/>
</dbReference>
<dbReference type="OrthoDB" id="8170117at2759"/>
<dbReference type="GO" id="GO:0000281">
    <property type="term" value="P:mitotic cytokinesis"/>
    <property type="evidence" value="ECO:0007669"/>
    <property type="project" value="EnsemblFungi"/>
</dbReference>
<feature type="binding site" evidence="1">
    <location>
        <position position="256"/>
    </location>
    <ligand>
        <name>Zn(2+)</name>
        <dbReference type="ChEBI" id="CHEBI:29105"/>
    </ligand>
</feature>
<accession>G8ZRZ3</accession>
<dbReference type="GO" id="GO:1903473">
    <property type="term" value="P:positive regulation of mitotic actomyosin contractile ring contraction"/>
    <property type="evidence" value="ECO:0007669"/>
    <property type="project" value="EnsemblFungi"/>
</dbReference>
<dbReference type="GO" id="GO:0031031">
    <property type="term" value="P:positive regulation of septation initiation signaling"/>
    <property type="evidence" value="ECO:0007669"/>
    <property type="project" value="EnsemblFungi"/>
</dbReference>
<dbReference type="FunCoup" id="G8ZRZ3">
    <property type="interactions" value="605"/>
</dbReference>
<evidence type="ECO:0000313" key="3">
    <source>
        <dbReference type="EMBL" id="CCE91285.1"/>
    </source>
</evidence>
<dbReference type="SMART" id="SM01388">
    <property type="entry name" value="Mob1_phocein"/>
    <property type="match status" value="1"/>
</dbReference>
<dbReference type="GO" id="GO:1902554">
    <property type="term" value="C:serine/threonine protein kinase complex"/>
    <property type="evidence" value="ECO:0007669"/>
    <property type="project" value="EnsemblFungi"/>
</dbReference>
<dbReference type="GO" id="GO:0030295">
    <property type="term" value="F:protein kinase activator activity"/>
    <property type="evidence" value="ECO:0007669"/>
    <property type="project" value="EnsemblFungi"/>
</dbReference>
<dbReference type="AlphaFoldDB" id="G8ZRZ3"/>
<dbReference type="InParanoid" id="G8ZRZ3"/>
<dbReference type="GO" id="GO:0035974">
    <property type="term" value="C:meiotic spindle pole body"/>
    <property type="evidence" value="ECO:0007669"/>
    <property type="project" value="EnsemblFungi"/>
</dbReference>
<reference evidence="3 4" key="1">
    <citation type="journal article" date="2011" name="Proc. Natl. Acad. Sci. U.S.A.">
        <title>Evolutionary erosion of yeast sex chromosomes by mating-type switching accidents.</title>
        <authorList>
            <person name="Gordon J.L."/>
            <person name="Armisen D."/>
            <person name="Proux-Wera E."/>
            <person name="Oheigeartaigh S.S."/>
            <person name="Byrne K.P."/>
            <person name="Wolfe K.H."/>
        </authorList>
    </citation>
    <scope>NUCLEOTIDE SEQUENCE [LARGE SCALE GENOMIC DNA]</scope>
    <source>
        <strain evidence="4">ATCC 10662 / CBS 1146 / NBRC 0425 / NCYC 2629 / NRRL Y-866</strain>
    </source>
</reference>
<dbReference type="KEGG" id="tdl:TDEL_0C03960"/>
<dbReference type="GO" id="GO:0071958">
    <property type="term" value="C:new mitotic spindle pole body"/>
    <property type="evidence" value="ECO:0007669"/>
    <property type="project" value="EnsemblFungi"/>
</dbReference>